<feature type="region of interest" description="Disordered" evidence="1">
    <location>
        <begin position="122"/>
        <end position="141"/>
    </location>
</feature>
<reference evidence="3" key="1">
    <citation type="submission" date="2016-05" db="EMBL/GenBank/DDBJ databases">
        <authorList>
            <person name="Lavstsen T."/>
            <person name="Jespersen J.S."/>
        </authorList>
    </citation>
    <scope>NUCLEOTIDE SEQUENCE [LARGE SCALE GENOMIC DNA]</scope>
</reference>
<keyword evidence="5" id="KW-1185">Reference proteome</keyword>
<dbReference type="EMBL" id="FLRE01003465">
    <property type="protein sequence ID" value="SBT59476.1"/>
    <property type="molecule type" value="Genomic_DNA"/>
</dbReference>
<gene>
    <name evidence="2" type="ORF">POVWA1_062460</name>
    <name evidence="3" type="ORF">POVWA2_097030</name>
</gene>
<evidence type="ECO:0000313" key="2">
    <source>
        <dbReference type="EMBL" id="SBT51192.1"/>
    </source>
</evidence>
<accession>A0A1A9ATM3</accession>
<proteinExistence type="predicted"/>
<dbReference type="PROSITE" id="PS51257">
    <property type="entry name" value="PROKAR_LIPOPROTEIN"/>
    <property type="match status" value="1"/>
</dbReference>
<evidence type="ECO:0000313" key="5">
    <source>
        <dbReference type="Proteomes" id="UP000078555"/>
    </source>
</evidence>
<evidence type="ECO:0000313" key="3">
    <source>
        <dbReference type="EMBL" id="SBT59476.1"/>
    </source>
</evidence>
<dbReference type="EMBL" id="FLRD01000185">
    <property type="protein sequence ID" value="SBT51192.1"/>
    <property type="molecule type" value="Genomic_DNA"/>
</dbReference>
<evidence type="ECO:0000313" key="4">
    <source>
        <dbReference type="Proteomes" id="UP000078550"/>
    </source>
</evidence>
<reference evidence="4 5" key="2">
    <citation type="submission" date="2016-05" db="EMBL/GenBank/DDBJ databases">
        <authorList>
            <person name="Naeem Raeece"/>
        </authorList>
    </citation>
    <scope>NUCLEOTIDE SEQUENCE [LARGE SCALE GENOMIC DNA]</scope>
</reference>
<evidence type="ECO:0000256" key="1">
    <source>
        <dbReference type="SAM" id="MobiDB-lite"/>
    </source>
</evidence>
<protein>
    <submittedName>
        <fullName evidence="3">Uncharacterized protein</fullName>
    </submittedName>
</protein>
<name>A0A1A9ATM3_PLAOA</name>
<dbReference type="Proteomes" id="UP000078555">
    <property type="component" value="Unassembled WGS sequence"/>
</dbReference>
<dbReference type="AlphaFoldDB" id="A0A1A9ATM3"/>
<sequence>MRPFKDKDENMSLPAKGHLHSVGINIASTISCKRESENYVKINLIRFNSFKKIFLLTLALLCPLLRAIHRGGDETLFKIEKGKTFWRILAERNEDEGEKVKRDGLYLKKSLKKISEDVPFDISSGEKNDDTNEIDGNQGSDGIKMISTGNKDWYEKCLKERKHYWLAKMDFWNDIENYAWKELFYGDKTKDIDKLWKEKMREAWLNYITKQMWTEDVRDTKHFKKMLEKGNTPTEIRDTFIKKARTFVQKKKEIMYAWDKFLTAHLDAWVEEKNTRERLKREKMRSF</sequence>
<dbReference type="Proteomes" id="UP000078550">
    <property type="component" value="Unassembled WGS sequence"/>
</dbReference>
<organism evidence="3 4">
    <name type="scientific">Plasmodium ovale wallikeri</name>
    <dbReference type="NCBI Taxonomy" id="864142"/>
    <lineage>
        <taxon>Eukaryota</taxon>
        <taxon>Sar</taxon>
        <taxon>Alveolata</taxon>
        <taxon>Apicomplexa</taxon>
        <taxon>Aconoidasida</taxon>
        <taxon>Haemosporida</taxon>
        <taxon>Plasmodiidae</taxon>
        <taxon>Plasmodium</taxon>
        <taxon>Plasmodium (Plasmodium)</taxon>
    </lineage>
</organism>